<dbReference type="PANTHER" id="PTHR36091">
    <property type="entry name" value="ALTERED INHERITANCE OF MITOCHONDRIA PROTEIN 9, MITOCHONDRIAL"/>
    <property type="match status" value="1"/>
</dbReference>
<sequence length="501" mass="57748">MASRYMQSTSQALVMPLLSAVRNDGTEEDIFEEDLHRYTRHRWVYNELRRLPERYLKFDLQQLLKAAVAAISSQGARYCIKVLKCKEGLNNKAYLLTMDNGAEVFAKLPNPFATREFLHDVLNIPTPRIIAWSADQNNPVRAEYILEEKALGKPLGRLWQDWDKCPMKDRITIIEQIVEIERKLTSTKFVKSGCIYFREDIPDSDALETNPPLCSSILERFTIGPLVEKELWRGKKVSMDINRGPYEGPQEFVKAMAENEKKFIKAYAPPPPAMVPPQSSDDTHSPTLHPDLHLDNVFVDPESKQITRVIDWQSAAILPLFYQCRVPTMFRHQGPVSSGMTIWPKRSENYHSLEQDEKEMIDNLIGSECLHKYYLAITHNKNPGHQAALQLQDDVRTQPTFIVQNVERSLLDSSPCLVIFNEPEMALYAHEEENRGYVREILTLFRNNWRLPPDGSIESARFDEIQNELTRMRDAFVGAADNEEDRLLAEKLWPCQDATDI</sequence>
<dbReference type="AlphaFoldDB" id="A0A9P7YTN6"/>
<name>A0A9P7YTN6_9HELO</name>
<dbReference type="GO" id="GO:0005739">
    <property type="term" value="C:mitochondrion"/>
    <property type="evidence" value="ECO:0007669"/>
    <property type="project" value="TreeGrafter"/>
</dbReference>
<dbReference type="EMBL" id="MU251358">
    <property type="protein sequence ID" value="KAG9239441.1"/>
    <property type="molecule type" value="Genomic_DNA"/>
</dbReference>
<evidence type="ECO:0000313" key="2">
    <source>
        <dbReference type="Proteomes" id="UP000824998"/>
    </source>
</evidence>
<dbReference type="InterPro" id="IPR011009">
    <property type="entry name" value="Kinase-like_dom_sf"/>
</dbReference>
<evidence type="ECO:0000313" key="1">
    <source>
        <dbReference type="EMBL" id="KAG9239441.1"/>
    </source>
</evidence>
<reference evidence="1" key="1">
    <citation type="journal article" date="2021" name="IMA Fungus">
        <title>Genomic characterization of three marine fungi, including Emericellopsis atlantica sp. nov. with signatures of a generalist lifestyle and marine biomass degradation.</title>
        <authorList>
            <person name="Hagestad O.C."/>
            <person name="Hou L."/>
            <person name="Andersen J.H."/>
            <person name="Hansen E.H."/>
            <person name="Altermark B."/>
            <person name="Li C."/>
            <person name="Kuhnert E."/>
            <person name="Cox R.J."/>
            <person name="Crous P.W."/>
            <person name="Spatafora J.W."/>
            <person name="Lail K."/>
            <person name="Amirebrahimi M."/>
            <person name="Lipzen A."/>
            <person name="Pangilinan J."/>
            <person name="Andreopoulos W."/>
            <person name="Hayes R.D."/>
            <person name="Ng V."/>
            <person name="Grigoriev I.V."/>
            <person name="Jackson S.A."/>
            <person name="Sutton T.D.S."/>
            <person name="Dobson A.D.W."/>
            <person name="Rama T."/>
        </authorList>
    </citation>
    <scope>NUCLEOTIDE SEQUENCE</scope>
    <source>
        <strain evidence="1">TRa018bII</strain>
    </source>
</reference>
<dbReference type="Gene3D" id="3.90.1200.10">
    <property type="match status" value="1"/>
</dbReference>
<proteinExistence type="predicted"/>
<protein>
    <recommendedName>
        <fullName evidence="3">Aminoglycoside phosphotransferase domain-containing protein</fullName>
    </recommendedName>
</protein>
<evidence type="ECO:0008006" key="3">
    <source>
        <dbReference type="Google" id="ProtNLM"/>
    </source>
</evidence>
<dbReference type="SUPFAM" id="SSF56112">
    <property type="entry name" value="Protein kinase-like (PK-like)"/>
    <property type="match status" value="1"/>
</dbReference>
<accession>A0A9P7YTN6</accession>
<dbReference type="Proteomes" id="UP000824998">
    <property type="component" value="Unassembled WGS sequence"/>
</dbReference>
<organism evidence="1 2">
    <name type="scientific">Amylocarpus encephaloides</name>
    <dbReference type="NCBI Taxonomy" id="45428"/>
    <lineage>
        <taxon>Eukaryota</taxon>
        <taxon>Fungi</taxon>
        <taxon>Dikarya</taxon>
        <taxon>Ascomycota</taxon>
        <taxon>Pezizomycotina</taxon>
        <taxon>Leotiomycetes</taxon>
        <taxon>Helotiales</taxon>
        <taxon>Helotiales incertae sedis</taxon>
        <taxon>Amylocarpus</taxon>
    </lineage>
</organism>
<dbReference type="OrthoDB" id="2968323at2759"/>
<comment type="caution">
    <text evidence="1">The sequence shown here is derived from an EMBL/GenBank/DDBJ whole genome shotgun (WGS) entry which is preliminary data.</text>
</comment>
<dbReference type="InterPro" id="IPR051035">
    <property type="entry name" value="Mito_inheritance_9"/>
</dbReference>
<dbReference type="PANTHER" id="PTHR36091:SF2">
    <property type="entry name" value="AMINOGLYCOSIDE PHOSPHOTRANSFERASE DOMAIN-CONTAINING PROTEIN"/>
    <property type="match status" value="1"/>
</dbReference>
<gene>
    <name evidence="1" type="ORF">BJ875DRAFT_501313</name>
</gene>
<keyword evidence="2" id="KW-1185">Reference proteome</keyword>